<feature type="signal peptide" evidence="1">
    <location>
        <begin position="1"/>
        <end position="21"/>
    </location>
</feature>
<dbReference type="EMBL" id="CP030104">
    <property type="protein sequence ID" value="AWX43087.1"/>
    <property type="molecule type" value="Genomic_DNA"/>
</dbReference>
<feature type="chain" id="PRO_5016310168" description="Peptidase S74 domain-containing protein" evidence="1">
    <location>
        <begin position="22"/>
        <end position="208"/>
    </location>
</feature>
<reference evidence="2 3" key="1">
    <citation type="submission" date="2018-06" db="EMBL/GenBank/DDBJ databases">
        <title>Spongiibacterium sp. HME9304 Genome sequencing and assembly.</title>
        <authorList>
            <person name="Kang H."/>
            <person name="Kim H."/>
            <person name="Joh K."/>
        </authorList>
    </citation>
    <scope>NUCLEOTIDE SEQUENCE [LARGE SCALE GENOMIC DNA]</scope>
    <source>
        <strain evidence="2 3">HME9304</strain>
    </source>
</reference>
<dbReference type="RefSeq" id="WP_123877296.1">
    <property type="nucleotide sequence ID" value="NZ_CP030104.1"/>
</dbReference>
<evidence type="ECO:0008006" key="4">
    <source>
        <dbReference type="Google" id="ProtNLM"/>
    </source>
</evidence>
<evidence type="ECO:0000313" key="2">
    <source>
        <dbReference type="EMBL" id="AWX43087.1"/>
    </source>
</evidence>
<dbReference type="OrthoDB" id="658938at2"/>
<evidence type="ECO:0000313" key="3">
    <source>
        <dbReference type="Proteomes" id="UP000248536"/>
    </source>
</evidence>
<dbReference type="AlphaFoldDB" id="A0A2Z4LP88"/>
<protein>
    <recommendedName>
        <fullName evidence="4">Peptidase S74 domain-containing protein</fullName>
    </recommendedName>
</protein>
<name>A0A2Z4LP88_9FLAO</name>
<accession>A0A2Z4LP88</accession>
<organism evidence="2 3">
    <name type="scientific">Flagellimonas maritima</name>
    <dbReference type="NCBI Taxonomy" id="1383885"/>
    <lineage>
        <taxon>Bacteria</taxon>
        <taxon>Pseudomonadati</taxon>
        <taxon>Bacteroidota</taxon>
        <taxon>Flavobacteriia</taxon>
        <taxon>Flavobacteriales</taxon>
        <taxon>Flavobacteriaceae</taxon>
        <taxon>Flagellimonas</taxon>
    </lineage>
</organism>
<dbReference type="KEGG" id="spon:HME9304_00074"/>
<sequence>MKKTLLLNILFFFLVTSSMYCQNLFPASGSVGIGTLTPGFELDVAGTLNATSILQDGTEIIGSQWDSTANDLFYNTGNVGIGTLDTQGYMLAVGGDVIAEGVKVELEGEWPDFVFDEEFNLKPLSEVESFIKAYRHLPNIPNAENVKQDGIDLGVMNAKLLQKIEELTLYTIAQQKEIDSLKKTNKVLSSQNEIINKLAERLEKLENQ</sequence>
<keyword evidence="3" id="KW-1185">Reference proteome</keyword>
<proteinExistence type="predicted"/>
<dbReference type="Proteomes" id="UP000248536">
    <property type="component" value="Chromosome"/>
</dbReference>
<gene>
    <name evidence="2" type="ORF">HME9304_00074</name>
</gene>
<keyword evidence="1" id="KW-0732">Signal</keyword>
<evidence type="ECO:0000256" key="1">
    <source>
        <dbReference type="SAM" id="SignalP"/>
    </source>
</evidence>